<proteinExistence type="predicted"/>
<protein>
    <submittedName>
        <fullName evidence="1">Uncharacterized protein</fullName>
    </submittedName>
</protein>
<dbReference type="AlphaFoldDB" id="A0A0W8E2C3"/>
<organism evidence="1">
    <name type="scientific">hydrocarbon metagenome</name>
    <dbReference type="NCBI Taxonomy" id="938273"/>
    <lineage>
        <taxon>unclassified sequences</taxon>
        <taxon>metagenomes</taxon>
        <taxon>ecological metagenomes</taxon>
    </lineage>
</organism>
<accession>A0A0W8E2C3</accession>
<evidence type="ECO:0000313" key="1">
    <source>
        <dbReference type="EMBL" id="KUG02766.1"/>
    </source>
</evidence>
<comment type="caution">
    <text evidence="1">The sequence shown here is derived from an EMBL/GenBank/DDBJ whole genome shotgun (WGS) entry which is preliminary data.</text>
</comment>
<gene>
    <name evidence="1" type="ORF">ASZ90_019842</name>
</gene>
<reference evidence="1" key="1">
    <citation type="journal article" date="2015" name="Proc. Natl. Acad. Sci. U.S.A.">
        <title>Networks of energetic and metabolic interactions define dynamics in microbial communities.</title>
        <authorList>
            <person name="Embree M."/>
            <person name="Liu J.K."/>
            <person name="Al-Bassam M.M."/>
            <person name="Zengler K."/>
        </authorList>
    </citation>
    <scope>NUCLEOTIDE SEQUENCE</scope>
</reference>
<name>A0A0W8E2C3_9ZZZZ</name>
<sequence length="54" mass="6600">MELSYYSGYFYTRPRRGIQHKGLHRDSRNPYLILQLKIKEKRDLSMVKLVEKGW</sequence>
<dbReference type="EMBL" id="LNQE01001909">
    <property type="protein sequence ID" value="KUG02766.1"/>
    <property type="molecule type" value="Genomic_DNA"/>
</dbReference>